<feature type="domain" description="ANTAR" evidence="4">
    <location>
        <begin position="196"/>
        <end position="257"/>
    </location>
</feature>
<dbReference type="PIRSF" id="PIRSF036625">
    <property type="entry name" value="GAF_ANTAR"/>
    <property type="match status" value="1"/>
</dbReference>
<dbReference type="SUPFAM" id="SSF55781">
    <property type="entry name" value="GAF domain-like"/>
    <property type="match status" value="1"/>
</dbReference>
<organism evidence="5 6">
    <name type="scientific">Jatrophihabitans telluris</name>
    <dbReference type="NCBI Taxonomy" id="2038343"/>
    <lineage>
        <taxon>Bacteria</taxon>
        <taxon>Bacillati</taxon>
        <taxon>Actinomycetota</taxon>
        <taxon>Actinomycetes</taxon>
        <taxon>Jatrophihabitantales</taxon>
        <taxon>Jatrophihabitantaceae</taxon>
        <taxon>Jatrophihabitans</taxon>
    </lineage>
</organism>
<gene>
    <name evidence="5" type="ORF">M6D93_00145</name>
</gene>
<sequence>MSSPEQNPARQPASEIARSRWPAADPFSAPPSSADLAELDEAAVANLDRLARALHVPNAELQPTLDAVVRSAVDTVEAADYAGLILLVRGELEPQATLGEPPHTLDMLQRELGTGPCLDAARQQAEIVITDMQTEDRWPDVVPTAEKLGIGSMVCVPLWVEQHRVGTLSLYSRQIDAYAARDIRLVRLFATLAALALADATRTTQLKQALVNRDVIGQAKGILMERHRITSTMAFDLLIGASQTTNEKLADVARVFVTTGALPGS</sequence>
<dbReference type="InterPro" id="IPR012074">
    <property type="entry name" value="GAF_ANTAR"/>
</dbReference>
<keyword evidence="6" id="KW-1185">Reference proteome</keyword>
<dbReference type="InterPro" id="IPR005561">
    <property type="entry name" value="ANTAR"/>
</dbReference>
<name>A0ABY4QZK9_9ACTN</name>
<evidence type="ECO:0000256" key="1">
    <source>
        <dbReference type="ARBA" id="ARBA00023015"/>
    </source>
</evidence>
<proteinExistence type="predicted"/>
<evidence type="ECO:0000259" key="4">
    <source>
        <dbReference type="PROSITE" id="PS50921"/>
    </source>
</evidence>
<keyword evidence="1" id="KW-0805">Transcription regulation</keyword>
<dbReference type="Pfam" id="PF03861">
    <property type="entry name" value="ANTAR"/>
    <property type="match status" value="1"/>
</dbReference>
<keyword evidence="2" id="KW-0804">Transcription</keyword>
<dbReference type="PROSITE" id="PS50921">
    <property type="entry name" value="ANTAR"/>
    <property type="match status" value="1"/>
</dbReference>
<evidence type="ECO:0000256" key="3">
    <source>
        <dbReference type="SAM" id="MobiDB-lite"/>
    </source>
</evidence>
<dbReference type="EMBL" id="CP097332">
    <property type="protein sequence ID" value="UQX88431.1"/>
    <property type="molecule type" value="Genomic_DNA"/>
</dbReference>
<reference evidence="5" key="2">
    <citation type="submission" date="2022-05" db="EMBL/GenBank/DDBJ databases">
        <authorList>
            <person name="Kim J.-S."/>
            <person name="Lee K."/>
            <person name="Suh M."/>
            <person name="Eom M."/>
            <person name="Kim J.-S."/>
            <person name="Kim D.-S."/>
            <person name="Ko S.-H."/>
            <person name="Shin Y."/>
            <person name="Lee J.-S."/>
        </authorList>
    </citation>
    <scope>NUCLEOTIDE SEQUENCE</scope>
    <source>
        <strain evidence="5">N237</strain>
    </source>
</reference>
<feature type="compositionally biased region" description="Low complexity" evidence="3">
    <location>
        <begin position="22"/>
        <end position="33"/>
    </location>
</feature>
<dbReference type="SMART" id="SM01012">
    <property type="entry name" value="ANTAR"/>
    <property type="match status" value="1"/>
</dbReference>
<accession>A0ABY4QZK9</accession>
<dbReference type="InterPro" id="IPR003018">
    <property type="entry name" value="GAF"/>
</dbReference>
<evidence type="ECO:0000256" key="2">
    <source>
        <dbReference type="ARBA" id="ARBA00023163"/>
    </source>
</evidence>
<reference evidence="5" key="1">
    <citation type="journal article" date="2018" name="Int. J. Syst. Evol. Microbiol.">
        <title>Jatrophihabitans telluris sp. nov., isolated from sediment soil of lava forest wetlands and the emended description of the genus Jatrophihabitans.</title>
        <authorList>
            <person name="Lee K.C."/>
            <person name="Suh M.K."/>
            <person name="Eom M.K."/>
            <person name="Kim K.K."/>
            <person name="Kim J.S."/>
            <person name="Kim D.S."/>
            <person name="Ko S.H."/>
            <person name="Shin Y.K."/>
            <person name="Lee J.S."/>
        </authorList>
    </citation>
    <scope>NUCLEOTIDE SEQUENCE</scope>
    <source>
        <strain evidence="5">N237</strain>
    </source>
</reference>
<protein>
    <submittedName>
        <fullName evidence="5">GAF and ANTAR domain-containing protein</fullName>
    </submittedName>
</protein>
<dbReference type="Pfam" id="PF13185">
    <property type="entry name" value="GAF_2"/>
    <property type="match status" value="1"/>
</dbReference>
<dbReference type="Gene3D" id="3.30.450.40">
    <property type="match status" value="1"/>
</dbReference>
<dbReference type="RefSeq" id="WP_249771921.1">
    <property type="nucleotide sequence ID" value="NZ_CP097332.1"/>
</dbReference>
<dbReference type="Proteomes" id="UP001056336">
    <property type="component" value="Chromosome"/>
</dbReference>
<dbReference type="InterPro" id="IPR029016">
    <property type="entry name" value="GAF-like_dom_sf"/>
</dbReference>
<feature type="region of interest" description="Disordered" evidence="3">
    <location>
        <begin position="1"/>
        <end position="33"/>
    </location>
</feature>
<evidence type="ECO:0000313" key="5">
    <source>
        <dbReference type="EMBL" id="UQX88431.1"/>
    </source>
</evidence>
<dbReference type="InterPro" id="IPR036388">
    <property type="entry name" value="WH-like_DNA-bd_sf"/>
</dbReference>
<dbReference type="Gene3D" id="1.10.10.10">
    <property type="entry name" value="Winged helix-like DNA-binding domain superfamily/Winged helix DNA-binding domain"/>
    <property type="match status" value="1"/>
</dbReference>
<dbReference type="SMART" id="SM00065">
    <property type="entry name" value="GAF"/>
    <property type="match status" value="1"/>
</dbReference>
<evidence type="ECO:0000313" key="6">
    <source>
        <dbReference type="Proteomes" id="UP001056336"/>
    </source>
</evidence>